<dbReference type="Pfam" id="PF04545">
    <property type="entry name" value="Sigma70_r4"/>
    <property type="match status" value="1"/>
</dbReference>
<dbReference type="PROSITE" id="PS00716">
    <property type="entry name" value="SIGMA70_2"/>
    <property type="match status" value="1"/>
</dbReference>
<comment type="function">
    <text evidence="6">Sigma factors are initiation factors that promote the attachment of RNA polymerase to specific initiation sites and are then released. This sigma factor is the primary sigma factor during exponential growth.</text>
</comment>
<dbReference type="Pfam" id="PF00140">
    <property type="entry name" value="Sigma70_r1_2"/>
    <property type="match status" value="1"/>
</dbReference>
<feature type="compositionally biased region" description="Low complexity" evidence="8">
    <location>
        <begin position="21"/>
        <end position="31"/>
    </location>
</feature>
<feature type="coiled-coil region" evidence="7">
    <location>
        <begin position="582"/>
        <end position="609"/>
    </location>
</feature>
<dbReference type="Gene3D" id="1.10.601.10">
    <property type="entry name" value="RNA Polymerase Primary Sigma Factor"/>
    <property type="match status" value="1"/>
</dbReference>
<dbReference type="PROSITE" id="PS00715">
    <property type="entry name" value="SIGMA70_1"/>
    <property type="match status" value="1"/>
</dbReference>
<evidence type="ECO:0000313" key="12">
    <source>
        <dbReference type="Proteomes" id="UP000035963"/>
    </source>
</evidence>
<evidence type="ECO:0000259" key="9">
    <source>
        <dbReference type="PROSITE" id="PS00715"/>
    </source>
</evidence>
<dbReference type="NCBIfam" id="TIGR02937">
    <property type="entry name" value="sigma70-ECF"/>
    <property type="match status" value="1"/>
</dbReference>
<comment type="subcellular location">
    <subcellularLocation>
        <location evidence="6">Cytoplasm</location>
    </subcellularLocation>
</comment>
<evidence type="ECO:0000256" key="6">
    <source>
        <dbReference type="HAMAP-Rule" id="MF_00963"/>
    </source>
</evidence>
<dbReference type="Pfam" id="PF04546">
    <property type="entry name" value="Sigma70_ner"/>
    <property type="match status" value="1"/>
</dbReference>
<dbReference type="InterPro" id="IPR007127">
    <property type="entry name" value="RNA_pol_sigma_70_r1_1"/>
</dbReference>
<dbReference type="InterPro" id="IPR007631">
    <property type="entry name" value="RNA_pol_sigma_70_non-ess"/>
</dbReference>
<dbReference type="InterPro" id="IPR000943">
    <property type="entry name" value="RNA_pol_sigma70"/>
</dbReference>
<comment type="caution">
    <text evidence="11">The sequence shown here is derived from an EMBL/GenBank/DDBJ whole genome shotgun (WGS) entry which is preliminary data.</text>
</comment>
<dbReference type="InterPro" id="IPR028630">
    <property type="entry name" value="Sigma70_RpoD"/>
</dbReference>
<evidence type="ECO:0000256" key="4">
    <source>
        <dbReference type="ARBA" id="ARBA00023125"/>
    </source>
</evidence>
<feature type="compositionally biased region" description="Acidic residues" evidence="8">
    <location>
        <begin position="394"/>
        <end position="421"/>
    </location>
</feature>
<keyword evidence="7" id="KW-0175">Coiled coil</keyword>
<dbReference type="NCBIfam" id="NF004208">
    <property type="entry name" value="PRK05658.1"/>
    <property type="match status" value="1"/>
</dbReference>
<feature type="domain" description="RNA polymerase sigma-70" evidence="10">
    <location>
        <begin position="796"/>
        <end position="822"/>
    </location>
</feature>
<dbReference type="FunFam" id="1.10.10.10:FF:000004">
    <property type="entry name" value="RNA polymerase sigma factor SigA"/>
    <property type="match status" value="1"/>
</dbReference>
<dbReference type="Proteomes" id="UP000035963">
    <property type="component" value="Unassembled WGS sequence"/>
</dbReference>
<dbReference type="EMBL" id="AEJF01000093">
    <property type="protein sequence ID" value="KLU25384.1"/>
    <property type="molecule type" value="Genomic_DNA"/>
</dbReference>
<dbReference type="Pfam" id="PF04542">
    <property type="entry name" value="Sigma70_r2"/>
    <property type="match status" value="1"/>
</dbReference>
<name>A0A0J1CXT8_9BURK</name>
<dbReference type="GO" id="GO:0003677">
    <property type="term" value="F:DNA binding"/>
    <property type="evidence" value="ECO:0007669"/>
    <property type="project" value="UniProtKB-UniRule"/>
</dbReference>
<dbReference type="InterPro" id="IPR050239">
    <property type="entry name" value="Sigma-70_RNA_pol_init_factors"/>
</dbReference>
<feature type="short sequence motif" description="Interaction with polymerase core subunit RpoC" evidence="6">
    <location>
        <begin position="627"/>
        <end position="630"/>
    </location>
</feature>
<dbReference type="HAMAP" id="MF_00963">
    <property type="entry name" value="Sigma70_RpoD_SigA"/>
    <property type="match status" value="1"/>
</dbReference>
<dbReference type="InterPro" id="IPR013324">
    <property type="entry name" value="RNA_pol_sigma_r3/r4-like"/>
</dbReference>
<evidence type="ECO:0000259" key="10">
    <source>
        <dbReference type="PROSITE" id="PS00716"/>
    </source>
</evidence>
<accession>A0A0J1CXT8</accession>
<evidence type="ECO:0000256" key="1">
    <source>
        <dbReference type="ARBA" id="ARBA00022490"/>
    </source>
</evidence>
<dbReference type="InterPro" id="IPR036388">
    <property type="entry name" value="WH-like_DNA-bd_sf"/>
</dbReference>
<dbReference type="AlphaFoldDB" id="A0A0J1CXT8"/>
<keyword evidence="2 6" id="KW-0805">Transcription regulation</keyword>
<dbReference type="NCBIfam" id="TIGR02393">
    <property type="entry name" value="RpoD_Cterm"/>
    <property type="match status" value="1"/>
</dbReference>
<evidence type="ECO:0000256" key="2">
    <source>
        <dbReference type="ARBA" id="ARBA00023015"/>
    </source>
</evidence>
<evidence type="ECO:0000256" key="3">
    <source>
        <dbReference type="ARBA" id="ARBA00023082"/>
    </source>
</evidence>
<dbReference type="InterPro" id="IPR007630">
    <property type="entry name" value="RNA_pol_sigma70_r4"/>
</dbReference>
<evidence type="ECO:0000256" key="8">
    <source>
        <dbReference type="SAM" id="MobiDB-lite"/>
    </source>
</evidence>
<feature type="region of interest" description="Disordered" evidence="8">
    <location>
        <begin position="386"/>
        <end position="421"/>
    </location>
</feature>
<organism evidence="11 12">
    <name type="scientific">Caballeronia mineralivorans PML1(12)</name>
    <dbReference type="NCBI Taxonomy" id="908627"/>
    <lineage>
        <taxon>Bacteria</taxon>
        <taxon>Pseudomonadati</taxon>
        <taxon>Pseudomonadota</taxon>
        <taxon>Betaproteobacteria</taxon>
        <taxon>Burkholderiales</taxon>
        <taxon>Burkholderiaceae</taxon>
        <taxon>Caballeronia</taxon>
    </lineage>
</organism>
<dbReference type="SUPFAM" id="SSF88946">
    <property type="entry name" value="Sigma2 domain of RNA polymerase sigma factors"/>
    <property type="match status" value="1"/>
</dbReference>
<keyword evidence="3 6" id="KW-0731">Sigma factor</keyword>
<dbReference type="InterPro" id="IPR014284">
    <property type="entry name" value="RNA_pol_sigma-70_dom"/>
</dbReference>
<dbReference type="Pfam" id="PF03979">
    <property type="entry name" value="Sigma70_r1_1"/>
    <property type="match status" value="1"/>
</dbReference>
<reference evidence="11 12" key="1">
    <citation type="journal article" date="2015" name="Genome Announc.">
        <title>Draft Genome Sequence of Burkholderia sp. Strain PML1(12), an Ectomycorrhizosphere-Inhabiting Bacterium with Effective Mineral-Weathering Ability.</title>
        <authorList>
            <person name="Uroz S."/>
            <person name="Oger P."/>
        </authorList>
    </citation>
    <scope>NUCLEOTIDE SEQUENCE [LARGE SCALE GENOMIC DNA]</scope>
    <source>
        <strain evidence="12">PML1(12)</strain>
    </source>
</reference>
<feature type="DNA-binding region" description="H-T-H motif" evidence="6">
    <location>
        <begin position="797"/>
        <end position="816"/>
    </location>
</feature>
<keyword evidence="4 6" id="KW-0238">DNA-binding</keyword>
<dbReference type="GO" id="GO:0005737">
    <property type="term" value="C:cytoplasm"/>
    <property type="evidence" value="ECO:0007669"/>
    <property type="project" value="UniProtKB-SubCell"/>
</dbReference>
<evidence type="ECO:0000256" key="5">
    <source>
        <dbReference type="ARBA" id="ARBA00023163"/>
    </source>
</evidence>
<dbReference type="SUPFAM" id="SSF88659">
    <property type="entry name" value="Sigma3 and sigma4 domains of RNA polymerase sigma factors"/>
    <property type="match status" value="2"/>
</dbReference>
<feature type="region of interest" description="Sigma-70 factor domain-4" evidence="6">
    <location>
        <begin position="771"/>
        <end position="824"/>
    </location>
</feature>
<feature type="domain" description="RNA polymerase sigma-70" evidence="9">
    <location>
        <begin position="627"/>
        <end position="640"/>
    </location>
</feature>
<dbReference type="InterPro" id="IPR013325">
    <property type="entry name" value="RNA_pol_sigma_r2"/>
</dbReference>
<feature type="region of interest" description="Sigma-70 factor domain-2" evidence="6">
    <location>
        <begin position="603"/>
        <end position="673"/>
    </location>
</feature>
<dbReference type="PRINTS" id="PR00046">
    <property type="entry name" value="SIGMA70FCT"/>
</dbReference>
<keyword evidence="5 6" id="KW-0804">Transcription</keyword>
<dbReference type="FunFam" id="1.10.601.10:FF:000002">
    <property type="entry name" value="RNA polymerase sigma factor RpoD"/>
    <property type="match status" value="1"/>
</dbReference>
<dbReference type="FunFam" id="1.10.10.10:FF:000002">
    <property type="entry name" value="RNA polymerase sigma factor SigA"/>
    <property type="match status" value="1"/>
</dbReference>
<dbReference type="PANTHER" id="PTHR30603:SF60">
    <property type="entry name" value="RNA POLYMERASE SIGMA FACTOR RPOD"/>
    <property type="match status" value="1"/>
</dbReference>
<feature type="region of interest" description="Disordered" evidence="8">
    <location>
        <begin position="1"/>
        <end position="123"/>
    </location>
</feature>
<dbReference type="InterPro" id="IPR009042">
    <property type="entry name" value="RNA_pol_sigma70_r1_2"/>
</dbReference>
<keyword evidence="12" id="KW-1185">Reference proteome</keyword>
<dbReference type="PATRIC" id="fig|908627.4.peg.3445"/>
<evidence type="ECO:0000256" key="7">
    <source>
        <dbReference type="SAM" id="Coils"/>
    </source>
</evidence>
<dbReference type="CDD" id="cd06171">
    <property type="entry name" value="Sigma70_r4"/>
    <property type="match status" value="1"/>
</dbReference>
<dbReference type="Gene3D" id="1.10.10.10">
    <property type="entry name" value="Winged helix-like DNA-binding domain superfamily/Winged helix DNA-binding domain"/>
    <property type="match status" value="2"/>
</dbReference>
<dbReference type="InterPro" id="IPR012760">
    <property type="entry name" value="RNA_pol_sigma_RpoD_C"/>
</dbReference>
<comment type="subunit">
    <text evidence="6">Interacts transiently with the RNA polymerase catalytic core.</text>
</comment>
<feature type="region of interest" description="Sigma-70 factor domain-3" evidence="6">
    <location>
        <begin position="682"/>
        <end position="758"/>
    </location>
</feature>
<proteinExistence type="inferred from homology"/>
<feature type="compositionally biased region" description="Polar residues" evidence="8">
    <location>
        <begin position="45"/>
        <end position="56"/>
    </location>
</feature>
<dbReference type="GO" id="GO:0006352">
    <property type="term" value="P:DNA-templated transcription initiation"/>
    <property type="evidence" value="ECO:0007669"/>
    <property type="project" value="UniProtKB-UniRule"/>
</dbReference>
<dbReference type="PANTHER" id="PTHR30603">
    <property type="entry name" value="RNA POLYMERASE SIGMA FACTOR RPO"/>
    <property type="match status" value="1"/>
</dbReference>
<dbReference type="InterPro" id="IPR042189">
    <property type="entry name" value="RNA_pol_sigma_70_r1_1_sf"/>
</dbReference>
<gene>
    <name evidence="6" type="primary">rpoD</name>
    <name evidence="11" type="ORF">EOS_15435</name>
</gene>
<dbReference type="Pfam" id="PF04539">
    <property type="entry name" value="Sigma70_r3"/>
    <property type="match status" value="1"/>
</dbReference>
<dbReference type="GO" id="GO:0016987">
    <property type="term" value="F:sigma factor activity"/>
    <property type="evidence" value="ECO:0007669"/>
    <property type="project" value="UniProtKB-UniRule"/>
</dbReference>
<dbReference type="Gene3D" id="1.10.220.120">
    <property type="entry name" value="Sigma-70 factor, region 1.1"/>
    <property type="match status" value="1"/>
</dbReference>
<protein>
    <recommendedName>
        <fullName evidence="6">RNA polymerase sigma factor RpoD</fullName>
    </recommendedName>
    <alternativeName>
        <fullName evidence="6">Sigma-70</fullName>
    </alternativeName>
</protein>
<evidence type="ECO:0000313" key="11">
    <source>
        <dbReference type="EMBL" id="KLU25384.1"/>
    </source>
</evidence>
<keyword evidence="1 6" id="KW-0963">Cytoplasm</keyword>
<dbReference type="InterPro" id="IPR007627">
    <property type="entry name" value="RNA_pol_sigma70_r2"/>
</dbReference>
<comment type="similarity">
    <text evidence="6">Belongs to the sigma-70 factor family. RpoD/SigA subfamily.</text>
</comment>
<sequence length="838" mass="92570">MSKTRAIAVPSPPSGAKKKNSVASAVSAGSARTAKVVRPAGKKTPGQSKVQASLTAGETGRIGKAGISAGKQASATEAAANAGRKRNTKQGSKLARVRVVKRGPAQDSGRRSAPGSQDKAARAYSVSTVPSAVVQQPRVETNAGTANSMTKKLNEVPVDDDATQNVQADPAAATAADAVAAPPAKVEKVKARDRRAKEKALLKDAFASTAPGTVEELEERRAKLRALIKLGKERGFLTYAEINDHLPDNFTETEAIEGIISTFNDMGVAVYEQAPDAETLLLNDNAPAASSDDEVEEEAEVALSTVDSEFGRTTDPVRMYMREMGTVELLTREGEIEIAKRIEDGLKHMVMAISACPTTIADILAMAERVQNEETRVDELVDGLIDPNAADADGFSEQEAEAIESEEEEEEEASEDEEEVDETTAQANANAAQLEALKRASLEKFSLISEWFDKMRRAYEKEGYKSKAYLKAQEAIQSELMTIRFTARTVERLCDTLRAQVDEVRQVERQILHTVVDKCGMPRAEFIARFPGSETDLEWSEKVVAENHGYSVVLARNIPAIREQQQRLLDLQARVVLPLKDLKETNRQMAAGELKARQAKREMTEANLRLVISIAKKYTNRGLQFLDLIQEGNIGLMKAVDKFEYRRGYKFSTYATWWIRQAITRSIADQARTIRIPVHMIETINKMNRISRQILQETGLEPDPATLAEKMEMPEDKIRKIMKIAKEPISMETPIGDDDDSHLGDFIEDTNTVAPADAALHASMRDVVKDVLDSLTPREAKVLRMRFGIEMSTDHTLEEVGKQFDVTRERIRQIEAKALRKLRHPSRSDKLKSFLEGN</sequence>
<dbReference type="InterPro" id="IPR007624">
    <property type="entry name" value="RNA_pol_sigma70_r3"/>
</dbReference>